<dbReference type="Pfam" id="PF13829">
    <property type="entry name" value="DUF4191"/>
    <property type="match status" value="1"/>
</dbReference>
<dbReference type="OrthoDB" id="8479889at2"/>
<dbReference type="RefSeq" id="WP_071164256.1">
    <property type="nucleotide sequence ID" value="NZ_CP017812.1"/>
</dbReference>
<gene>
    <name evidence="3" type="ORF">BK816_05355</name>
</gene>
<keyword evidence="2" id="KW-0472">Membrane</keyword>
<keyword evidence="2" id="KW-0812">Transmembrane</keyword>
<feature type="region of interest" description="Disordered" evidence="1">
    <location>
        <begin position="210"/>
        <end position="231"/>
    </location>
</feature>
<dbReference type="KEGG" id="avu:BK816_05355"/>
<dbReference type="STRING" id="1912795.BK816_05355"/>
<evidence type="ECO:0000313" key="4">
    <source>
        <dbReference type="Proteomes" id="UP000176288"/>
    </source>
</evidence>
<feature type="transmembrane region" description="Helical" evidence="2">
    <location>
        <begin position="66"/>
        <end position="86"/>
    </location>
</feature>
<protein>
    <recommendedName>
        <fullName evidence="5">DUF4191 domain-containing protein</fullName>
    </recommendedName>
</protein>
<accession>A0A1D9MKB7</accession>
<evidence type="ECO:0000256" key="1">
    <source>
        <dbReference type="SAM" id="MobiDB-lite"/>
    </source>
</evidence>
<dbReference type="Proteomes" id="UP000176288">
    <property type="component" value="Chromosome"/>
</dbReference>
<dbReference type="EMBL" id="CP017812">
    <property type="protein sequence ID" value="AOZ72791.1"/>
    <property type="molecule type" value="Genomic_DNA"/>
</dbReference>
<feature type="transmembrane region" description="Helical" evidence="2">
    <location>
        <begin position="32"/>
        <end position="54"/>
    </location>
</feature>
<keyword evidence="2" id="KW-1133">Transmembrane helix</keyword>
<sequence>MAENTEIEKPKKRRFYHNLKDAYTLVQRTYTWLGWAFLAVAVVVFGGSIALGVATGHWISYPISGLLLAALICLIFLTVLLNPALYAQIDGRPGAVGAVLSRQSKGWIVSDTPAVVTRDQDLVWRVIGRPGVVLISEGPAHRVTKLLEEERRRVKRLAPTVPIHLIQYGHEDGQIPLPKLAKQLRSYKKALTKQEVPAVDRRLAAIKPPTAGIPKGVDPNKVRVSKKSMYR</sequence>
<proteinExistence type="predicted"/>
<dbReference type="InterPro" id="IPR025445">
    <property type="entry name" value="DUF4191"/>
</dbReference>
<reference evidence="3 4" key="1">
    <citation type="submission" date="2016-10" db="EMBL/GenBank/DDBJ databases">
        <title>Actinomyces aegypiusis sp. nov., isolated from the Aegypius monachus in Qinghai Tibet Plateau China.</title>
        <authorList>
            <person name="Wang Y."/>
        </authorList>
    </citation>
    <scope>NUCLEOTIDE SEQUENCE [LARGE SCALE GENOMIC DNA]</scope>
    <source>
        <strain evidence="3 4">VUL4_3</strain>
    </source>
</reference>
<organism evidence="3 4">
    <name type="scientific">Boudabousia tangfeifanii</name>
    <dbReference type="NCBI Taxonomy" id="1912795"/>
    <lineage>
        <taxon>Bacteria</taxon>
        <taxon>Bacillati</taxon>
        <taxon>Actinomycetota</taxon>
        <taxon>Actinomycetes</taxon>
        <taxon>Actinomycetales</taxon>
        <taxon>Actinomycetaceae</taxon>
        <taxon>Boudabousia</taxon>
    </lineage>
</organism>
<name>A0A1D9MKB7_9ACTO</name>
<evidence type="ECO:0008006" key="5">
    <source>
        <dbReference type="Google" id="ProtNLM"/>
    </source>
</evidence>
<dbReference type="AlphaFoldDB" id="A0A1D9MKB7"/>
<evidence type="ECO:0000256" key="2">
    <source>
        <dbReference type="SAM" id="Phobius"/>
    </source>
</evidence>
<keyword evidence="4" id="KW-1185">Reference proteome</keyword>
<evidence type="ECO:0000313" key="3">
    <source>
        <dbReference type="EMBL" id="AOZ72791.1"/>
    </source>
</evidence>